<evidence type="ECO:0000313" key="7">
    <source>
        <dbReference type="Proteomes" id="UP000094869"/>
    </source>
</evidence>
<reference evidence="4 7" key="1">
    <citation type="submission" date="2016-08" db="EMBL/GenBank/DDBJ databases">
        <title>Characterization of Isolates of Eisenbergiella tayi Derived from Blood Cultures, Using Whole Genome Sequencing.</title>
        <authorList>
            <person name="Bernier A.-M."/>
            <person name="Burdz T."/>
            <person name="Wiebe D."/>
            <person name="Bernard K."/>
        </authorList>
    </citation>
    <scope>NUCLEOTIDE SEQUENCE [LARGE SCALE GENOMIC DNA]</scope>
    <source>
        <strain evidence="4 7">NML120146</strain>
    </source>
</reference>
<evidence type="ECO:0000256" key="2">
    <source>
        <dbReference type="PROSITE-ProRule" id="PRU00335"/>
    </source>
</evidence>
<dbReference type="InterPro" id="IPR001647">
    <property type="entry name" value="HTH_TetR"/>
</dbReference>
<gene>
    <name evidence="5" type="ORF">BEI59_04055</name>
    <name evidence="4" type="ORF">BEI63_28185</name>
</gene>
<dbReference type="Gene3D" id="1.10.357.10">
    <property type="entry name" value="Tetracycline Repressor, domain 2"/>
    <property type="match status" value="1"/>
</dbReference>
<proteinExistence type="predicted"/>
<evidence type="ECO:0000313" key="5">
    <source>
        <dbReference type="EMBL" id="ODR55099.1"/>
    </source>
</evidence>
<keyword evidence="7" id="KW-1185">Reference proteome</keyword>
<evidence type="ECO:0000313" key="4">
    <source>
        <dbReference type="EMBL" id="ODR45672.1"/>
    </source>
</evidence>
<protein>
    <recommendedName>
        <fullName evidence="3">HTH tetR-type domain-containing protein</fullName>
    </recommendedName>
</protein>
<keyword evidence="1 2" id="KW-0238">DNA-binding</keyword>
<dbReference type="GO" id="GO:0003677">
    <property type="term" value="F:DNA binding"/>
    <property type="evidence" value="ECO:0007669"/>
    <property type="project" value="UniProtKB-UniRule"/>
</dbReference>
<dbReference type="PROSITE" id="PS50977">
    <property type="entry name" value="HTH_TETR_2"/>
    <property type="match status" value="1"/>
</dbReference>
<dbReference type="AlphaFoldDB" id="A0A1E3UPY7"/>
<organism evidence="5 6">
    <name type="scientific">Eisenbergiella tayi</name>
    <dbReference type="NCBI Taxonomy" id="1432052"/>
    <lineage>
        <taxon>Bacteria</taxon>
        <taxon>Bacillati</taxon>
        <taxon>Bacillota</taxon>
        <taxon>Clostridia</taxon>
        <taxon>Lachnospirales</taxon>
        <taxon>Lachnospiraceae</taxon>
        <taxon>Eisenbergiella</taxon>
    </lineage>
</organism>
<dbReference type="EMBL" id="MEHA01000002">
    <property type="protein sequence ID" value="ODR55099.1"/>
    <property type="molecule type" value="Genomic_DNA"/>
</dbReference>
<accession>A0A1E3UPY7</accession>
<sequence length="220" mass="25156">MFLDSLNKIIYHMIYNMRYIMEDSILAPKQKITREQLLEIAFDITRKEGFSAVTARSVAKAAGCSIQPVFSQFDTMEALRSATFDYACEHFMNEIMEKKDRPDFIACTSRWVLNLARKEPNLFHLLYLSDSFQGDNLWNVMMGYESNSKMATVFRESYGLEEEECKDIFLRGYLLLHGIATMIATNHMNFTDDEAAEMVKRTVEDMVAGAGRRAASGGES</sequence>
<dbReference type="Proteomes" id="UP000094869">
    <property type="component" value="Unassembled WGS sequence"/>
</dbReference>
<dbReference type="Proteomes" id="UP000094271">
    <property type="component" value="Unassembled WGS sequence"/>
</dbReference>
<comment type="caution">
    <text evidence="5">The sequence shown here is derived from an EMBL/GenBank/DDBJ whole genome shotgun (WGS) entry which is preliminary data.</text>
</comment>
<evidence type="ECO:0000256" key="1">
    <source>
        <dbReference type="ARBA" id="ARBA00023125"/>
    </source>
</evidence>
<feature type="domain" description="HTH tetR-type" evidence="3">
    <location>
        <begin position="31"/>
        <end position="91"/>
    </location>
</feature>
<dbReference type="SUPFAM" id="SSF46689">
    <property type="entry name" value="Homeodomain-like"/>
    <property type="match status" value="1"/>
</dbReference>
<feature type="DNA-binding region" description="H-T-H motif" evidence="2">
    <location>
        <begin position="54"/>
        <end position="73"/>
    </location>
</feature>
<evidence type="ECO:0000313" key="6">
    <source>
        <dbReference type="Proteomes" id="UP000094271"/>
    </source>
</evidence>
<name>A0A1E3UPY7_9FIRM</name>
<dbReference type="InterPro" id="IPR009057">
    <property type="entry name" value="Homeodomain-like_sf"/>
</dbReference>
<reference evidence="5 6" key="2">
    <citation type="submission" date="2016-08" db="EMBL/GenBank/DDBJ databases">
        <authorList>
            <person name="Seilhamer J.J."/>
        </authorList>
    </citation>
    <scope>NUCLEOTIDE SEQUENCE [LARGE SCALE GENOMIC DNA]</scope>
    <source>
        <strain evidence="5 6">NML150140-1</strain>
    </source>
</reference>
<dbReference type="EMBL" id="MEHD01000051">
    <property type="protein sequence ID" value="ODR45672.1"/>
    <property type="molecule type" value="Genomic_DNA"/>
</dbReference>
<evidence type="ECO:0000259" key="3">
    <source>
        <dbReference type="PROSITE" id="PS50977"/>
    </source>
</evidence>